<name>A0A497XRE2_9AQUI</name>
<gene>
    <name evidence="2" type="ORF">BCF55_1828</name>
</gene>
<dbReference type="SUPFAM" id="SSF89447">
    <property type="entry name" value="AbrB/MazE/MraZ-like"/>
    <property type="match status" value="1"/>
</dbReference>
<accession>A0A497XRE2</accession>
<protein>
    <submittedName>
        <fullName evidence="2">AbrB family transcriptional regulator</fullName>
    </submittedName>
</protein>
<organism evidence="2 3">
    <name type="scientific">Hydrogenivirga caldilitoris</name>
    <dbReference type="NCBI Taxonomy" id="246264"/>
    <lineage>
        <taxon>Bacteria</taxon>
        <taxon>Pseudomonadati</taxon>
        <taxon>Aquificota</taxon>
        <taxon>Aquificia</taxon>
        <taxon>Aquificales</taxon>
        <taxon>Aquificaceae</taxon>
        <taxon>Hydrogenivirga</taxon>
    </lineage>
</organism>
<dbReference type="AlphaFoldDB" id="A0A497XRE2"/>
<dbReference type="PANTHER" id="PTHR34860:SF6">
    <property type="entry name" value="REPRESSOR-LIKE PROTEIN SSO7C3"/>
    <property type="match status" value="1"/>
</dbReference>
<evidence type="ECO:0000259" key="1">
    <source>
        <dbReference type="SMART" id="SM00966"/>
    </source>
</evidence>
<dbReference type="InterPro" id="IPR052975">
    <property type="entry name" value="Repressor-like_regulatory"/>
</dbReference>
<dbReference type="OrthoDB" id="9811597at2"/>
<dbReference type="Pfam" id="PF04014">
    <property type="entry name" value="MazE_antitoxin"/>
    <property type="match status" value="1"/>
</dbReference>
<dbReference type="NCBIfam" id="TIGR01439">
    <property type="entry name" value="lp_hng_hel_AbrB"/>
    <property type="match status" value="1"/>
</dbReference>
<dbReference type="GO" id="GO:0003677">
    <property type="term" value="F:DNA binding"/>
    <property type="evidence" value="ECO:0007669"/>
    <property type="project" value="InterPro"/>
</dbReference>
<reference evidence="2 3" key="1">
    <citation type="submission" date="2018-10" db="EMBL/GenBank/DDBJ databases">
        <title>Genomic Encyclopedia of Archaeal and Bacterial Type Strains, Phase II (KMG-II): from individual species to whole genera.</title>
        <authorList>
            <person name="Goeker M."/>
        </authorList>
    </citation>
    <scope>NUCLEOTIDE SEQUENCE [LARGE SCALE GENOMIC DNA]</scope>
    <source>
        <strain evidence="2 3">DSM 16510</strain>
    </source>
</reference>
<feature type="domain" description="SpoVT-AbrB" evidence="1">
    <location>
        <begin position="5"/>
        <end position="50"/>
    </location>
</feature>
<dbReference type="InterPro" id="IPR007159">
    <property type="entry name" value="SpoVT-AbrB_dom"/>
</dbReference>
<sequence length="83" mass="9253">MDEIVKVMARGLIALPSDIRKKLGVKEGDILKVEVKDSEVVLKKERRIYDLKGALAQKGSKTQSKSFGEILAEELKRKQGEKG</sequence>
<dbReference type="PANTHER" id="PTHR34860">
    <property type="entry name" value="REPRESSOR-LIKE PROTEIN SSO7C3"/>
    <property type="match status" value="1"/>
</dbReference>
<dbReference type="InterPro" id="IPR037914">
    <property type="entry name" value="SpoVT-AbrB_sf"/>
</dbReference>
<dbReference type="SMART" id="SM00966">
    <property type="entry name" value="SpoVT_AbrB"/>
    <property type="match status" value="1"/>
</dbReference>
<evidence type="ECO:0000313" key="3">
    <source>
        <dbReference type="Proteomes" id="UP000267841"/>
    </source>
</evidence>
<proteinExistence type="predicted"/>
<dbReference type="RefSeq" id="WP_121012969.1">
    <property type="nucleotide sequence ID" value="NZ_RCCJ01000001.1"/>
</dbReference>
<evidence type="ECO:0000313" key="2">
    <source>
        <dbReference type="EMBL" id="RLJ71526.1"/>
    </source>
</evidence>
<dbReference type="Proteomes" id="UP000267841">
    <property type="component" value="Unassembled WGS sequence"/>
</dbReference>
<comment type="caution">
    <text evidence="2">The sequence shown here is derived from an EMBL/GenBank/DDBJ whole genome shotgun (WGS) entry which is preliminary data.</text>
</comment>
<keyword evidence="3" id="KW-1185">Reference proteome</keyword>
<dbReference type="EMBL" id="RCCJ01000001">
    <property type="protein sequence ID" value="RLJ71526.1"/>
    <property type="molecule type" value="Genomic_DNA"/>
</dbReference>
<dbReference type="Gene3D" id="2.10.260.10">
    <property type="match status" value="1"/>
</dbReference>